<dbReference type="OrthoDB" id="7338723at2"/>
<feature type="signal peptide" evidence="7">
    <location>
        <begin position="1"/>
        <end position="24"/>
    </location>
</feature>
<dbReference type="GO" id="GO:0051603">
    <property type="term" value="P:proteolysis involved in protein catabolic process"/>
    <property type="evidence" value="ECO:0007669"/>
    <property type="project" value="TreeGrafter"/>
</dbReference>
<feature type="domain" description="Peptidase M48" evidence="8">
    <location>
        <begin position="158"/>
        <end position="219"/>
    </location>
</feature>
<dbReference type="PANTHER" id="PTHR22726">
    <property type="entry name" value="METALLOENDOPEPTIDASE OMA1"/>
    <property type="match status" value="1"/>
</dbReference>
<evidence type="ECO:0000256" key="4">
    <source>
        <dbReference type="ARBA" id="ARBA00022833"/>
    </source>
</evidence>
<dbReference type="AlphaFoldDB" id="F9Y8U1"/>
<dbReference type="PATRIC" id="fig|759362.5.peg.2692"/>
<dbReference type="GO" id="GO:0004222">
    <property type="term" value="F:metalloendopeptidase activity"/>
    <property type="evidence" value="ECO:0007669"/>
    <property type="project" value="InterPro"/>
</dbReference>
<proteinExistence type="inferred from homology"/>
<evidence type="ECO:0000259" key="8">
    <source>
        <dbReference type="Pfam" id="PF01435"/>
    </source>
</evidence>
<dbReference type="CDD" id="cd07324">
    <property type="entry name" value="M48C_Oma1-like"/>
    <property type="match status" value="1"/>
</dbReference>
<dbReference type="GO" id="GO:0046872">
    <property type="term" value="F:metal ion binding"/>
    <property type="evidence" value="ECO:0007669"/>
    <property type="project" value="UniProtKB-KW"/>
</dbReference>
<protein>
    <submittedName>
        <fullName evidence="9">Peptidase, M48 family, putative</fullName>
    </submittedName>
</protein>
<feature type="chain" id="PRO_5003395880" evidence="7">
    <location>
        <begin position="25"/>
        <end position="229"/>
    </location>
</feature>
<dbReference type="EMBL" id="CP002018">
    <property type="protein sequence ID" value="AEM42418.1"/>
    <property type="molecule type" value="Genomic_DNA"/>
</dbReference>
<evidence type="ECO:0000256" key="6">
    <source>
        <dbReference type="RuleBase" id="RU003983"/>
    </source>
</evidence>
<keyword evidence="5 6" id="KW-0482">Metalloprotease</keyword>
<comment type="similarity">
    <text evidence="6">Belongs to the peptidase M48 family.</text>
</comment>
<keyword evidence="2" id="KW-0479">Metal-binding</keyword>
<comment type="cofactor">
    <cofactor evidence="6">
        <name>Zn(2+)</name>
        <dbReference type="ChEBI" id="CHEBI:29105"/>
    </cofactor>
    <text evidence="6">Binds 1 zinc ion per subunit.</text>
</comment>
<name>F9Y8U1_KETVW</name>
<organism evidence="9 10">
    <name type="scientific">Ketogulonicigenium vulgare (strain WSH-001)</name>
    <dbReference type="NCBI Taxonomy" id="759362"/>
    <lineage>
        <taxon>Bacteria</taxon>
        <taxon>Pseudomonadati</taxon>
        <taxon>Pseudomonadota</taxon>
        <taxon>Alphaproteobacteria</taxon>
        <taxon>Rhodobacterales</taxon>
        <taxon>Roseobacteraceae</taxon>
        <taxon>Ketogulonicigenium</taxon>
    </lineage>
</organism>
<dbReference type="KEGG" id="kvl:KVU_2579"/>
<evidence type="ECO:0000256" key="1">
    <source>
        <dbReference type="ARBA" id="ARBA00022670"/>
    </source>
</evidence>
<dbReference type="InterPro" id="IPR051156">
    <property type="entry name" value="Mito/Outer_Membr_Metalloprot"/>
</dbReference>
<reference evidence="9 10" key="1">
    <citation type="journal article" date="2011" name="J. Bacteriol.">
        <title>Complete genome sequence of the industrial strain Ketogulonicigenium vulgare WSH-001.</title>
        <authorList>
            <person name="Liu L."/>
            <person name="Li Y."/>
            <person name="Zhang J."/>
            <person name="Zhou Z."/>
            <person name="Liu J."/>
            <person name="Li X."/>
            <person name="Zhou J."/>
            <person name="Du G."/>
            <person name="Wang L."/>
            <person name="Chen J."/>
        </authorList>
    </citation>
    <scope>NUCLEOTIDE SEQUENCE [LARGE SCALE GENOMIC DNA]</scope>
    <source>
        <strain evidence="9 10">WSH-001</strain>
    </source>
</reference>
<keyword evidence="1 6" id="KW-0645">Protease</keyword>
<dbReference type="eggNOG" id="COG0501">
    <property type="taxonomic scope" value="Bacteria"/>
</dbReference>
<dbReference type="GO" id="GO:0016020">
    <property type="term" value="C:membrane"/>
    <property type="evidence" value="ECO:0007669"/>
    <property type="project" value="TreeGrafter"/>
</dbReference>
<evidence type="ECO:0000313" key="9">
    <source>
        <dbReference type="EMBL" id="AEM42418.1"/>
    </source>
</evidence>
<accession>F9Y8U1</accession>
<sequence length="229" mass="24805">MTAKALRPRSFIALIAVLLLAACAAPSRDTAPTGRVTTGVSHQGAAPLSPADMSLRAQGFIYAASQVEPVAERICRERAPQRNCDFQIVIDDQSDIGPNAYQTLDRSGRPIVAITLPLLFMVANSDEIAFVLAHEAAHHIEGHLERRSQSVAQLGEILGSMVYSKEFELQADALGTLIAAEAGFDPLRGSALFFRIPDPAGRILSSHPANAERLDVIRRTYANYMARRS</sequence>
<keyword evidence="10" id="KW-1185">Reference proteome</keyword>
<keyword evidence="7" id="KW-0732">Signal</keyword>
<dbReference type="RefSeq" id="WP_013383071.1">
    <property type="nucleotide sequence ID" value="NC_017384.1"/>
</dbReference>
<evidence type="ECO:0000256" key="3">
    <source>
        <dbReference type="ARBA" id="ARBA00022801"/>
    </source>
</evidence>
<dbReference type="Proteomes" id="UP000000692">
    <property type="component" value="Chromosome"/>
</dbReference>
<evidence type="ECO:0000256" key="5">
    <source>
        <dbReference type="ARBA" id="ARBA00023049"/>
    </source>
</evidence>
<keyword evidence="4 6" id="KW-0862">Zinc</keyword>
<dbReference type="Pfam" id="PF01435">
    <property type="entry name" value="Peptidase_M48"/>
    <property type="match status" value="2"/>
</dbReference>
<keyword evidence="3 6" id="KW-0378">Hydrolase</keyword>
<dbReference type="HOGENOM" id="CLU_068663_0_0_5"/>
<evidence type="ECO:0000313" key="10">
    <source>
        <dbReference type="Proteomes" id="UP000000692"/>
    </source>
</evidence>
<dbReference type="PROSITE" id="PS51257">
    <property type="entry name" value="PROKAR_LIPOPROTEIN"/>
    <property type="match status" value="1"/>
</dbReference>
<evidence type="ECO:0000256" key="2">
    <source>
        <dbReference type="ARBA" id="ARBA00022723"/>
    </source>
</evidence>
<evidence type="ECO:0000256" key="7">
    <source>
        <dbReference type="SAM" id="SignalP"/>
    </source>
</evidence>
<feature type="domain" description="Peptidase M48" evidence="8">
    <location>
        <begin position="70"/>
        <end position="147"/>
    </location>
</feature>
<dbReference type="Gene3D" id="3.30.2010.10">
    <property type="entry name" value="Metalloproteases ('zincins'), catalytic domain"/>
    <property type="match status" value="1"/>
</dbReference>
<dbReference type="PANTHER" id="PTHR22726:SF1">
    <property type="entry name" value="METALLOENDOPEPTIDASE OMA1, MITOCHONDRIAL"/>
    <property type="match status" value="1"/>
</dbReference>
<gene>
    <name evidence="9" type="ordered locus">KVU_2579</name>
</gene>
<dbReference type="InterPro" id="IPR001915">
    <property type="entry name" value="Peptidase_M48"/>
</dbReference>